<evidence type="ECO:0000313" key="3">
    <source>
        <dbReference type="Proteomes" id="UP000033530"/>
    </source>
</evidence>
<dbReference type="Proteomes" id="UP000033530">
    <property type="component" value="Unassembled WGS sequence"/>
</dbReference>
<dbReference type="EMBL" id="LAIU01000010">
    <property type="protein sequence ID" value="KKB24457.1"/>
    <property type="molecule type" value="Genomic_DNA"/>
</dbReference>
<evidence type="ECO:0000313" key="2">
    <source>
        <dbReference type="EMBL" id="KKB24457.1"/>
    </source>
</evidence>
<name>A0AAJ0JNH7_STACA</name>
<protein>
    <submittedName>
        <fullName evidence="2">Uncharacterized protein</fullName>
    </submittedName>
</protein>
<keyword evidence="1" id="KW-0812">Transmembrane</keyword>
<keyword evidence="1" id="KW-0472">Membrane</keyword>
<reference evidence="2 3" key="1">
    <citation type="submission" date="2015-03" db="EMBL/GenBank/DDBJ databases">
        <title>Draft Genome Sequence of S. carnosus subsp. utilis LTH 7013, Isolated from South Tirolean Ham.</title>
        <authorList>
            <person name="Mueller A."/>
            <person name="Huptas C."/>
            <person name="Wenning M."/>
            <person name="Weiss A."/>
            <person name="Schmidt H."/>
        </authorList>
    </citation>
    <scope>NUCLEOTIDE SEQUENCE [LARGE SCALE GENOMIC DNA]</scope>
    <source>
        <strain evidence="2 3">LTH7013</strain>
    </source>
</reference>
<accession>A0AAJ0JNH7</accession>
<proteinExistence type="predicted"/>
<organism evidence="2 3">
    <name type="scientific">Staphylococcus carnosus</name>
    <dbReference type="NCBI Taxonomy" id="1281"/>
    <lineage>
        <taxon>Bacteria</taxon>
        <taxon>Bacillati</taxon>
        <taxon>Bacillota</taxon>
        <taxon>Bacilli</taxon>
        <taxon>Bacillales</taxon>
        <taxon>Staphylococcaceae</taxon>
        <taxon>Staphylococcus</taxon>
    </lineage>
</organism>
<keyword evidence="1" id="KW-1133">Transmembrane helix</keyword>
<sequence length="101" mass="11531">MLKITPRIYLKLLIAYIKGSIIIESDDINLEEMLDENYIYSEISDKTFYVNGFPLWGTTNKRFITTKGRKAFWKVTFKAVIPSLIGTIGLLLTALKLLIGN</sequence>
<evidence type="ECO:0000256" key="1">
    <source>
        <dbReference type="SAM" id="Phobius"/>
    </source>
</evidence>
<feature type="transmembrane region" description="Helical" evidence="1">
    <location>
        <begin position="79"/>
        <end position="99"/>
    </location>
</feature>
<comment type="caution">
    <text evidence="2">The sequence shown here is derived from an EMBL/GenBank/DDBJ whole genome shotgun (WGS) entry which is preliminary data.</text>
</comment>
<dbReference type="AlphaFoldDB" id="A0AAJ0JNH7"/>
<gene>
    <name evidence="2" type="ORF">VV61_12025</name>
</gene>